<dbReference type="RefSeq" id="WP_016182590.1">
    <property type="nucleotide sequence ID" value="NZ_JXKI01000039.1"/>
</dbReference>
<protein>
    <recommendedName>
        <fullName evidence="4">MutG family lantibiotic protection ABC transporter permease subunit</fullName>
    </recommendedName>
</protein>
<feature type="transmembrane region" description="Helical" evidence="1">
    <location>
        <begin position="50"/>
        <end position="71"/>
    </location>
</feature>
<organism evidence="2 3">
    <name type="scientific">Enterococcus columbae DSM 7374 = ATCC 51263</name>
    <dbReference type="NCBI Taxonomy" id="1121865"/>
    <lineage>
        <taxon>Bacteria</taxon>
        <taxon>Bacillati</taxon>
        <taxon>Bacillota</taxon>
        <taxon>Bacilli</taxon>
        <taxon>Lactobacillales</taxon>
        <taxon>Enterococcaceae</taxon>
        <taxon>Enterococcus</taxon>
    </lineage>
</organism>
<feature type="transmembrane region" description="Helical" evidence="1">
    <location>
        <begin position="156"/>
        <end position="176"/>
    </location>
</feature>
<sequence>MIRYLYSQMYKILKSPLIYLAILWPILLVGLFITYYSITSWSNEQNITGFFQALSLFMDSLVVILCTGIMQQEQRAGAFFNLLCIGKSRIKLLLSIIILLTIMISLSLILAVIGFALLYGKMIILSYILTTILMLIPLTCLIFIHLFIVLKFGTSWAVGSGAIFFLIGALACTGLLDKIWYYLPPAWAVRFSSLMLLDTFHPNYILQISSELRYGLLVCILVTLAVVIIIPKWFNKWDGRPENNDE</sequence>
<dbReference type="PATRIC" id="fig|1121865.3.peg.419"/>
<dbReference type="CDD" id="cd21808">
    <property type="entry name" value="ABC-2_lan_permease_MutG"/>
    <property type="match status" value="1"/>
</dbReference>
<dbReference type="Proteomes" id="UP000014113">
    <property type="component" value="Unassembled WGS sequence"/>
</dbReference>
<keyword evidence="1" id="KW-0472">Membrane</keyword>
<gene>
    <name evidence="2" type="ORF">I568_01024</name>
</gene>
<keyword evidence="1" id="KW-0812">Transmembrane</keyword>
<reference evidence="2 3" key="1">
    <citation type="submission" date="2013-03" db="EMBL/GenBank/DDBJ databases">
        <title>The Genome Sequence of Enterococcus columbae ATCC_51263 (PacBio/Illumina hybrid assembly).</title>
        <authorList>
            <consortium name="The Broad Institute Genomics Platform"/>
            <consortium name="The Broad Institute Genome Sequencing Center for Infectious Disease"/>
            <person name="Earl A."/>
            <person name="Russ C."/>
            <person name="Gilmore M."/>
            <person name="Surin D."/>
            <person name="Walker B."/>
            <person name="Young S."/>
            <person name="Zeng Q."/>
            <person name="Gargeya S."/>
            <person name="Fitzgerald M."/>
            <person name="Haas B."/>
            <person name="Abouelleil A."/>
            <person name="Allen A.W."/>
            <person name="Alvarado L."/>
            <person name="Arachchi H.M."/>
            <person name="Berlin A.M."/>
            <person name="Chapman S.B."/>
            <person name="Gainer-Dewar J."/>
            <person name="Goldberg J."/>
            <person name="Griggs A."/>
            <person name="Gujja S."/>
            <person name="Hansen M."/>
            <person name="Howarth C."/>
            <person name="Imamovic A."/>
            <person name="Ireland A."/>
            <person name="Larimer J."/>
            <person name="McCowan C."/>
            <person name="Murphy C."/>
            <person name="Pearson M."/>
            <person name="Poon T.W."/>
            <person name="Priest M."/>
            <person name="Roberts A."/>
            <person name="Saif S."/>
            <person name="Shea T."/>
            <person name="Sisk P."/>
            <person name="Sykes S."/>
            <person name="Wortman J."/>
            <person name="Nusbaum C."/>
            <person name="Birren B."/>
        </authorList>
    </citation>
    <scope>NUCLEOTIDE SEQUENCE [LARGE SCALE GENOMIC DNA]</scope>
    <source>
        <strain evidence="2 3">ATCC 51263</strain>
    </source>
</reference>
<proteinExistence type="predicted"/>
<dbReference type="AlphaFoldDB" id="S0KTS6"/>
<comment type="caution">
    <text evidence="2">The sequence shown here is derived from an EMBL/GenBank/DDBJ whole genome shotgun (WGS) entry which is preliminary data.</text>
</comment>
<evidence type="ECO:0000313" key="2">
    <source>
        <dbReference type="EMBL" id="EOW84528.1"/>
    </source>
</evidence>
<keyword evidence="3" id="KW-1185">Reference proteome</keyword>
<dbReference type="InterPro" id="IPR022294">
    <property type="entry name" value="ABC-transptr_permeasesu"/>
</dbReference>
<dbReference type="eggNOG" id="COG4200">
    <property type="taxonomic scope" value="Bacteria"/>
</dbReference>
<dbReference type="OrthoDB" id="1701852at2"/>
<name>S0KTS6_9ENTE</name>
<evidence type="ECO:0000256" key="1">
    <source>
        <dbReference type="SAM" id="Phobius"/>
    </source>
</evidence>
<feature type="transmembrane region" description="Helical" evidence="1">
    <location>
        <begin position="124"/>
        <end position="149"/>
    </location>
</feature>
<feature type="transmembrane region" description="Helical" evidence="1">
    <location>
        <begin position="212"/>
        <end position="234"/>
    </location>
</feature>
<feature type="transmembrane region" description="Helical" evidence="1">
    <location>
        <begin position="92"/>
        <end position="118"/>
    </location>
</feature>
<feature type="transmembrane region" description="Helical" evidence="1">
    <location>
        <begin position="17"/>
        <end position="38"/>
    </location>
</feature>
<dbReference type="STRING" id="1121865.OMW_00426"/>
<evidence type="ECO:0000313" key="3">
    <source>
        <dbReference type="Proteomes" id="UP000014113"/>
    </source>
</evidence>
<keyword evidence="1" id="KW-1133">Transmembrane helix</keyword>
<accession>S0KTS6</accession>
<dbReference type="EMBL" id="ASWJ01000004">
    <property type="protein sequence ID" value="EOW84528.1"/>
    <property type="molecule type" value="Genomic_DNA"/>
</dbReference>
<evidence type="ECO:0008006" key="4">
    <source>
        <dbReference type="Google" id="ProtNLM"/>
    </source>
</evidence>
<dbReference type="NCBIfam" id="TIGR03733">
    <property type="entry name" value="lanti_perm_MutG"/>
    <property type="match status" value="1"/>
</dbReference>